<dbReference type="Gene3D" id="3.30.2310.20">
    <property type="entry name" value="RelE-like"/>
    <property type="match status" value="1"/>
</dbReference>
<dbReference type="InterPro" id="IPR035093">
    <property type="entry name" value="RelE/ParE_toxin_dom_sf"/>
</dbReference>
<dbReference type="Proteomes" id="UP000054051">
    <property type="component" value="Unassembled WGS sequence"/>
</dbReference>
<dbReference type="EMBL" id="CAFB01000063">
    <property type="protein sequence ID" value="CCD30125.1"/>
    <property type="molecule type" value="Genomic_DNA"/>
</dbReference>
<keyword evidence="2" id="KW-1185">Reference proteome</keyword>
<dbReference type="SUPFAM" id="SSF143011">
    <property type="entry name" value="RelE-like"/>
    <property type="match status" value="1"/>
</dbReference>
<dbReference type="AlphaFoldDB" id="G2JBH1"/>
<accession>G2JBH1</accession>
<organism evidence="1 2">
    <name type="scientific">Candidatus Glomeribacter gigasporarum BEG34</name>
    <dbReference type="NCBI Taxonomy" id="1070319"/>
    <lineage>
        <taxon>Bacteria</taxon>
        <taxon>Pseudomonadati</taxon>
        <taxon>Pseudomonadota</taxon>
        <taxon>Betaproteobacteria</taxon>
        <taxon>Burkholderiales</taxon>
        <taxon>Burkholderiaceae</taxon>
        <taxon>Candidatus Glomeribacter</taxon>
    </lineage>
</organism>
<dbReference type="STRING" id="1070319.CAGGBEG34_440012"/>
<protein>
    <submittedName>
        <fullName evidence="1">Uncharacterized protein</fullName>
    </submittedName>
</protein>
<evidence type="ECO:0000313" key="2">
    <source>
        <dbReference type="Proteomes" id="UP000054051"/>
    </source>
</evidence>
<dbReference type="eggNOG" id="COG2026">
    <property type="taxonomic scope" value="Bacteria"/>
</dbReference>
<reference evidence="1 2" key="1">
    <citation type="submission" date="2011-08" db="EMBL/GenBank/DDBJ databases">
        <title>The genome of the obligate endobacterium of an arbuscular mycorrhizal fungus reveals an interphylum network of nutritional interactions.</title>
        <authorList>
            <person name="Ghignone S."/>
            <person name="Salvioli A."/>
            <person name="Anca I."/>
            <person name="Lumini E."/>
            <person name="Ortu G."/>
            <person name="Petiti L."/>
            <person name="Cruveiller S."/>
            <person name="Bianciotto V."/>
            <person name="Piffanelli P."/>
            <person name="Lanfranco L."/>
            <person name="Bonfante P."/>
        </authorList>
    </citation>
    <scope>NUCLEOTIDE SEQUENCE [LARGE SCALE GENOMIC DNA]</scope>
    <source>
        <strain evidence="1 2">BEG34</strain>
    </source>
</reference>
<name>G2JBH1_9BURK</name>
<comment type="caution">
    <text evidence="1">The sequence shown here is derived from an EMBL/GenBank/DDBJ whole genome shotgun (WGS) entry which is preliminary data.</text>
</comment>
<evidence type="ECO:0000313" key="1">
    <source>
        <dbReference type="EMBL" id="CCD30125.1"/>
    </source>
</evidence>
<sequence>MAWTINYTETAKSQLKKLDKQTARRIVDYMEERISPRGNPRSIGKVLTGPLIGFGATALAITESSATFRMTLYAFS</sequence>
<proteinExistence type="predicted"/>
<gene>
    <name evidence="1" type="ORF">CAGGBEG34_440012</name>
</gene>